<comment type="subunit">
    <text evidence="11">Part of an enzyme complex containing four subunits: a flavoprotein, an iron-sulfur protein, plus two membrane-anchoring proteins, SdhC and SdhD. The complex can form homotrimers.</text>
</comment>
<dbReference type="OrthoDB" id="9799441at2"/>
<accession>A0A5B2VBH4</accession>
<evidence type="ECO:0000256" key="2">
    <source>
        <dbReference type="ARBA" id="ARBA00004141"/>
    </source>
</evidence>
<organism evidence="14 15">
    <name type="scientific">Salinarimonas soli</name>
    <dbReference type="NCBI Taxonomy" id="1638099"/>
    <lineage>
        <taxon>Bacteria</taxon>
        <taxon>Pseudomonadati</taxon>
        <taxon>Pseudomonadota</taxon>
        <taxon>Alphaproteobacteria</taxon>
        <taxon>Hyphomicrobiales</taxon>
        <taxon>Salinarimonadaceae</taxon>
        <taxon>Salinarimonas</taxon>
    </lineage>
</organism>
<dbReference type="GO" id="GO:0046872">
    <property type="term" value="F:metal ion binding"/>
    <property type="evidence" value="ECO:0007669"/>
    <property type="project" value="UniProtKB-KW"/>
</dbReference>
<protein>
    <recommendedName>
        <fullName evidence="4">Succinate dehydrogenase cytochrome b556 subunit</fullName>
    </recommendedName>
</protein>
<name>A0A5B2VBH4_9HYPH</name>
<dbReference type="EMBL" id="VUOA01000022">
    <property type="protein sequence ID" value="KAA2236833.1"/>
    <property type="molecule type" value="Genomic_DNA"/>
</dbReference>
<feature type="transmembrane region" description="Helical" evidence="13">
    <location>
        <begin position="106"/>
        <end position="130"/>
    </location>
</feature>
<dbReference type="InterPro" id="IPR000701">
    <property type="entry name" value="SuccDH_FuR_B_TM-su"/>
</dbReference>
<dbReference type="InterPro" id="IPR018495">
    <property type="entry name" value="Succ_DH_cyt_bsu_CS"/>
</dbReference>
<dbReference type="InterPro" id="IPR034804">
    <property type="entry name" value="SQR/QFR_C/D"/>
</dbReference>
<dbReference type="PANTHER" id="PTHR10978">
    <property type="entry name" value="SUCCINATE DEHYDROGENASE CYTOCHROME B560 SUBUNIT"/>
    <property type="match status" value="1"/>
</dbReference>
<dbReference type="GO" id="GO:0009055">
    <property type="term" value="F:electron transfer activity"/>
    <property type="evidence" value="ECO:0007669"/>
    <property type="project" value="InterPro"/>
</dbReference>
<dbReference type="Proteomes" id="UP000323142">
    <property type="component" value="Unassembled WGS sequence"/>
</dbReference>
<dbReference type="CDD" id="cd03499">
    <property type="entry name" value="SQR_TypeC_SdhC"/>
    <property type="match status" value="1"/>
</dbReference>
<dbReference type="InterPro" id="IPR014314">
    <property type="entry name" value="Succ_DH_cytb556"/>
</dbReference>
<dbReference type="PROSITE" id="PS01000">
    <property type="entry name" value="SDH_CYT_1"/>
    <property type="match status" value="1"/>
</dbReference>
<dbReference type="NCBIfam" id="TIGR02970">
    <property type="entry name" value="succ_dehyd_cytB"/>
    <property type="match status" value="1"/>
</dbReference>
<keyword evidence="8 13" id="KW-1133">Transmembrane helix</keyword>
<proteinExistence type="inferred from homology"/>
<keyword evidence="9 12" id="KW-0408">Iron</keyword>
<keyword evidence="7 12" id="KW-0479">Metal-binding</keyword>
<dbReference type="PANTHER" id="PTHR10978:SF5">
    <property type="entry name" value="SUCCINATE DEHYDROGENASE CYTOCHROME B560 SUBUNIT, MITOCHONDRIAL"/>
    <property type="match status" value="1"/>
</dbReference>
<evidence type="ECO:0000256" key="3">
    <source>
        <dbReference type="ARBA" id="ARBA00007244"/>
    </source>
</evidence>
<dbReference type="SUPFAM" id="SSF81343">
    <property type="entry name" value="Fumarate reductase respiratory complex transmembrane subunits"/>
    <property type="match status" value="1"/>
</dbReference>
<comment type="cofactor">
    <cofactor evidence="12">
        <name>heme</name>
        <dbReference type="ChEBI" id="CHEBI:30413"/>
    </cofactor>
    <text evidence="12">The heme is bound between the two transmembrane subunits.</text>
</comment>
<evidence type="ECO:0000256" key="9">
    <source>
        <dbReference type="ARBA" id="ARBA00023004"/>
    </source>
</evidence>
<keyword evidence="5 12" id="KW-0349">Heme</keyword>
<evidence type="ECO:0000256" key="1">
    <source>
        <dbReference type="ARBA" id="ARBA00004050"/>
    </source>
</evidence>
<keyword evidence="15" id="KW-1185">Reference proteome</keyword>
<evidence type="ECO:0000256" key="10">
    <source>
        <dbReference type="ARBA" id="ARBA00023136"/>
    </source>
</evidence>
<dbReference type="GO" id="GO:0006099">
    <property type="term" value="P:tricarboxylic acid cycle"/>
    <property type="evidence" value="ECO:0007669"/>
    <property type="project" value="InterPro"/>
</dbReference>
<reference evidence="14 15" key="2">
    <citation type="submission" date="2019-09" db="EMBL/GenBank/DDBJ databases">
        <authorList>
            <person name="Jin C."/>
        </authorList>
    </citation>
    <scope>NUCLEOTIDE SEQUENCE [LARGE SCALE GENOMIC DNA]</scope>
    <source>
        <strain evidence="14 15">BN140002</strain>
    </source>
</reference>
<sequence length="131" mass="14529">MAVKAPAPRPLSPHLQIYRWSWTMAMSVAHRITGSALYGGTVLLTIWLVALASGPGAYASVAWFFGSPIGYLVLFGYTWILMHHMLGGVRHLIWDFGYGMEPTERIWLARMTLIGSSALTILIWAAALLLR</sequence>
<keyword evidence="10 13" id="KW-0472">Membrane</keyword>
<dbReference type="Gene3D" id="1.20.1300.10">
    <property type="entry name" value="Fumarate reductase/succinate dehydrogenase, transmembrane subunit"/>
    <property type="match status" value="1"/>
</dbReference>
<dbReference type="RefSeq" id="WP_149818023.1">
    <property type="nucleotide sequence ID" value="NZ_VUOA01000022.1"/>
</dbReference>
<comment type="subcellular location">
    <subcellularLocation>
        <location evidence="2">Membrane</location>
        <topology evidence="2">Multi-pass membrane protein</topology>
    </subcellularLocation>
</comment>
<evidence type="ECO:0000256" key="7">
    <source>
        <dbReference type="ARBA" id="ARBA00022723"/>
    </source>
</evidence>
<dbReference type="PIRSF" id="PIRSF000178">
    <property type="entry name" value="SDH_cyt_b560"/>
    <property type="match status" value="1"/>
</dbReference>
<evidence type="ECO:0000256" key="11">
    <source>
        <dbReference type="ARBA" id="ARBA00025912"/>
    </source>
</evidence>
<dbReference type="PROSITE" id="PS01001">
    <property type="entry name" value="SDH_CYT_2"/>
    <property type="match status" value="1"/>
</dbReference>
<feature type="transmembrane region" description="Helical" evidence="13">
    <location>
        <begin position="28"/>
        <end position="49"/>
    </location>
</feature>
<keyword evidence="6 13" id="KW-0812">Transmembrane</keyword>
<evidence type="ECO:0000313" key="14">
    <source>
        <dbReference type="EMBL" id="KAA2236833.1"/>
    </source>
</evidence>
<reference evidence="14 15" key="1">
    <citation type="submission" date="2019-09" db="EMBL/GenBank/DDBJ databases">
        <title>Salinarimonas rosea gen. nov., sp. nov., a new member of the a-2 subgroup of the Proteobacteria.</title>
        <authorList>
            <person name="Liu J."/>
        </authorList>
    </citation>
    <scope>NUCLEOTIDE SEQUENCE [LARGE SCALE GENOMIC DNA]</scope>
    <source>
        <strain evidence="14 15">BN140002</strain>
    </source>
</reference>
<feature type="binding site" description="axial binding residue" evidence="12">
    <location>
        <position position="84"/>
    </location>
    <ligand>
        <name>heme</name>
        <dbReference type="ChEBI" id="CHEBI:30413"/>
        <note>ligand shared with second transmembrane subunit</note>
    </ligand>
    <ligandPart>
        <name>Fe</name>
        <dbReference type="ChEBI" id="CHEBI:18248"/>
    </ligandPart>
</feature>
<comment type="caution">
    <text evidence="14">The sequence shown here is derived from an EMBL/GenBank/DDBJ whole genome shotgun (WGS) entry which is preliminary data.</text>
</comment>
<evidence type="ECO:0000256" key="8">
    <source>
        <dbReference type="ARBA" id="ARBA00022989"/>
    </source>
</evidence>
<evidence type="ECO:0000256" key="6">
    <source>
        <dbReference type="ARBA" id="ARBA00022692"/>
    </source>
</evidence>
<evidence type="ECO:0000256" key="5">
    <source>
        <dbReference type="ARBA" id="ARBA00022617"/>
    </source>
</evidence>
<dbReference type="Pfam" id="PF01127">
    <property type="entry name" value="Sdh_cyt"/>
    <property type="match status" value="1"/>
</dbReference>
<evidence type="ECO:0000256" key="13">
    <source>
        <dbReference type="SAM" id="Phobius"/>
    </source>
</evidence>
<comment type="similarity">
    <text evidence="3">Belongs to the cytochrome b560 family.</text>
</comment>
<comment type="function">
    <text evidence="1">Membrane-anchoring subunit of succinate dehydrogenase (SDH).</text>
</comment>
<gene>
    <name evidence="14" type="primary">sdhC</name>
    <name evidence="14" type="ORF">F0L46_12635</name>
</gene>
<evidence type="ECO:0000313" key="15">
    <source>
        <dbReference type="Proteomes" id="UP000323142"/>
    </source>
</evidence>
<evidence type="ECO:0000256" key="4">
    <source>
        <dbReference type="ARBA" id="ARBA00020076"/>
    </source>
</evidence>
<feature type="transmembrane region" description="Helical" evidence="13">
    <location>
        <begin position="61"/>
        <end position="86"/>
    </location>
</feature>
<dbReference type="GO" id="GO:0016020">
    <property type="term" value="C:membrane"/>
    <property type="evidence" value="ECO:0007669"/>
    <property type="project" value="UniProtKB-SubCell"/>
</dbReference>
<dbReference type="AlphaFoldDB" id="A0A5B2VBH4"/>
<evidence type="ECO:0000256" key="12">
    <source>
        <dbReference type="PIRSR" id="PIRSR000178-1"/>
    </source>
</evidence>